<keyword evidence="3" id="KW-0472">Membrane</keyword>
<evidence type="ECO:0000256" key="5">
    <source>
        <dbReference type="ARBA" id="ARBA00022840"/>
    </source>
</evidence>
<dbReference type="GO" id="GO:0016887">
    <property type="term" value="F:ATP hydrolysis activity"/>
    <property type="evidence" value="ECO:0007669"/>
    <property type="project" value="InterPro"/>
</dbReference>
<sequence>MNATPVLEARGVARRFPNGVDALSPIDLTVRAGEFVTLLGPSGCGKTTLLRIFAGLDTPTAGTLRRNGQVDDLSYVFQDATLMPWASVATNVRLPLDLERGPRRLPMEARRGRVREALERVGLADFDAARPSELSGGMRMRVSIARALATQPSLLLMDEPFGALDDITRQHLDDELLGLAARQNLTVVFVTHSIFEAVYLSSRVVVLSRRPGRIVADIPIEAPERDAAFRVSPAFAMQAARLQAALLEGQQ</sequence>
<reference evidence="7 8" key="1">
    <citation type="submission" date="2019-02" db="EMBL/GenBank/DDBJ databases">
        <title>Genomic Encyclopedia of Type Strains, Phase IV (KMG-IV): sequencing the most valuable type-strain genomes for metagenomic binning, comparative biology and taxonomic classification.</title>
        <authorList>
            <person name="Goeker M."/>
        </authorList>
    </citation>
    <scope>NUCLEOTIDE SEQUENCE [LARGE SCALE GENOMIC DNA]</scope>
    <source>
        <strain evidence="7 8">K24</strain>
    </source>
</reference>
<evidence type="ECO:0000256" key="4">
    <source>
        <dbReference type="ARBA" id="ARBA00022741"/>
    </source>
</evidence>
<dbReference type="Proteomes" id="UP000292445">
    <property type="component" value="Unassembled WGS sequence"/>
</dbReference>
<keyword evidence="4" id="KW-0547">Nucleotide-binding</keyword>
<dbReference type="AlphaFoldDB" id="A0A4Q7NHU8"/>
<dbReference type="InterPro" id="IPR017871">
    <property type="entry name" value="ABC_transporter-like_CS"/>
</dbReference>
<evidence type="ECO:0000313" key="8">
    <source>
        <dbReference type="Proteomes" id="UP000292445"/>
    </source>
</evidence>
<dbReference type="PROSITE" id="PS00211">
    <property type="entry name" value="ABC_TRANSPORTER_1"/>
    <property type="match status" value="1"/>
</dbReference>
<name>A0A4Q7NHU8_9BURK</name>
<dbReference type="InterPro" id="IPR003593">
    <property type="entry name" value="AAA+_ATPase"/>
</dbReference>
<dbReference type="SUPFAM" id="SSF52540">
    <property type="entry name" value="P-loop containing nucleoside triphosphate hydrolases"/>
    <property type="match status" value="1"/>
</dbReference>
<organism evidence="7 8">
    <name type="scientific">Pigmentiphaga kullae</name>
    <dbReference type="NCBI Taxonomy" id="151784"/>
    <lineage>
        <taxon>Bacteria</taxon>
        <taxon>Pseudomonadati</taxon>
        <taxon>Pseudomonadota</taxon>
        <taxon>Betaproteobacteria</taxon>
        <taxon>Burkholderiales</taxon>
        <taxon>Alcaligenaceae</taxon>
        <taxon>Pigmentiphaga</taxon>
    </lineage>
</organism>
<comment type="caution">
    <text evidence="7">The sequence shown here is derived from an EMBL/GenBank/DDBJ whole genome shotgun (WGS) entry which is preliminary data.</text>
</comment>
<evidence type="ECO:0000256" key="1">
    <source>
        <dbReference type="ARBA" id="ARBA00005417"/>
    </source>
</evidence>
<dbReference type="SMART" id="SM00382">
    <property type="entry name" value="AAA"/>
    <property type="match status" value="1"/>
</dbReference>
<keyword evidence="2" id="KW-0813">Transport</keyword>
<comment type="similarity">
    <text evidence="1">Belongs to the ABC transporter superfamily.</text>
</comment>
<keyword evidence="8" id="KW-1185">Reference proteome</keyword>
<dbReference type="Gene3D" id="3.40.50.300">
    <property type="entry name" value="P-loop containing nucleotide triphosphate hydrolases"/>
    <property type="match status" value="1"/>
</dbReference>
<dbReference type="PANTHER" id="PTHR42788:SF19">
    <property type="entry name" value="ALIPHATIC SULFONATES IMPORT ATP-BINDING PROTEIN SSUB 2"/>
    <property type="match status" value="1"/>
</dbReference>
<evidence type="ECO:0000256" key="3">
    <source>
        <dbReference type="ARBA" id="ARBA00022475"/>
    </source>
</evidence>
<dbReference type="CDD" id="cd03293">
    <property type="entry name" value="ABC_NrtD_SsuB_transporters"/>
    <property type="match status" value="1"/>
</dbReference>
<dbReference type="EMBL" id="SGXC01000001">
    <property type="protein sequence ID" value="RZS84469.1"/>
    <property type="molecule type" value="Genomic_DNA"/>
</dbReference>
<protein>
    <submittedName>
        <fullName evidence="7">NitT/TauT family transport system ATP-binding protein</fullName>
    </submittedName>
</protein>
<dbReference type="GO" id="GO:0005524">
    <property type="term" value="F:ATP binding"/>
    <property type="evidence" value="ECO:0007669"/>
    <property type="project" value="UniProtKB-KW"/>
</dbReference>
<proteinExistence type="inferred from homology"/>
<dbReference type="RefSeq" id="WP_242621312.1">
    <property type="nucleotide sequence ID" value="NZ_SGXC01000001.1"/>
</dbReference>
<gene>
    <name evidence="7" type="ORF">EV675_0486</name>
</gene>
<dbReference type="Pfam" id="PF00005">
    <property type="entry name" value="ABC_tran"/>
    <property type="match status" value="1"/>
</dbReference>
<keyword evidence="3" id="KW-1003">Cell membrane</keyword>
<dbReference type="InterPro" id="IPR003439">
    <property type="entry name" value="ABC_transporter-like_ATP-bd"/>
</dbReference>
<evidence type="ECO:0000256" key="2">
    <source>
        <dbReference type="ARBA" id="ARBA00022448"/>
    </source>
</evidence>
<dbReference type="InterPro" id="IPR027417">
    <property type="entry name" value="P-loop_NTPase"/>
</dbReference>
<evidence type="ECO:0000313" key="7">
    <source>
        <dbReference type="EMBL" id="RZS84469.1"/>
    </source>
</evidence>
<accession>A0A4Q7NHU8</accession>
<dbReference type="PANTHER" id="PTHR42788">
    <property type="entry name" value="TAURINE IMPORT ATP-BINDING PROTEIN-RELATED"/>
    <property type="match status" value="1"/>
</dbReference>
<dbReference type="InterPro" id="IPR050166">
    <property type="entry name" value="ABC_transporter_ATP-bind"/>
</dbReference>
<keyword evidence="5 7" id="KW-0067">ATP-binding</keyword>
<evidence type="ECO:0000259" key="6">
    <source>
        <dbReference type="PROSITE" id="PS50893"/>
    </source>
</evidence>
<dbReference type="PROSITE" id="PS50893">
    <property type="entry name" value="ABC_TRANSPORTER_2"/>
    <property type="match status" value="1"/>
</dbReference>
<feature type="domain" description="ABC transporter" evidence="6">
    <location>
        <begin position="7"/>
        <end position="234"/>
    </location>
</feature>